<dbReference type="PANTHER" id="PTHR46512:SF9">
    <property type="entry name" value="PEPTIDYLPROLYL ISOMERASE"/>
    <property type="match status" value="1"/>
</dbReference>
<dbReference type="OrthoDB" id="245563at2759"/>
<evidence type="ECO:0000313" key="2">
    <source>
        <dbReference type="Proteomes" id="UP000541610"/>
    </source>
</evidence>
<dbReference type="Proteomes" id="UP000541610">
    <property type="component" value="Unassembled WGS sequence"/>
</dbReference>
<protein>
    <submittedName>
        <fullName evidence="1">Uncharacterized protein</fullName>
    </submittedName>
</protein>
<dbReference type="EMBL" id="JABANP010000010">
    <property type="protein sequence ID" value="KAF4696535.1"/>
    <property type="molecule type" value="Genomic_DNA"/>
</dbReference>
<comment type="caution">
    <text evidence="1">The sequence shown here is derived from an EMBL/GenBank/DDBJ whole genome shotgun (WGS) entry which is preliminary data.</text>
</comment>
<evidence type="ECO:0000313" key="1">
    <source>
        <dbReference type="EMBL" id="KAF4696535.1"/>
    </source>
</evidence>
<organism evidence="1 2">
    <name type="scientific">Perkinsus olseni</name>
    <name type="common">Perkinsus atlanticus</name>
    <dbReference type="NCBI Taxonomy" id="32597"/>
    <lineage>
        <taxon>Eukaryota</taxon>
        <taxon>Sar</taxon>
        <taxon>Alveolata</taxon>
        <taxon>Perkinsozoa</taxon>
        <taxon>Perkinsea</taxon>
        <taxon>Perkinsida</taxon>
        <taxon>Perkinsidae</taxon>
        <taxon>Perkinsus</taxon>
    </lineage>
</organism>
<dbReference type="AlphaFoldDB" id="A0A7J6PK68"/>
<reference evidence="1 2" key="1">
    <citation type="submission" date="2020-04" db="EMBL/GenBank/DDBJ databases">
        <title>Perkinsus olseni comparative genomics.</title>
        <authorList>
            <person name="Bogema D.R."/>
        </authorList>
    </citation>
    <scope>NUCLEOTIDE SEQUENCE [LARGE SCALE GENOMIC DNA]</scope>
    <source>
        <strain evidence="1">00978-12</strain>
    </source>
</reference>
<dbReference type="InterPro" id="IPR050754">
    <property type="entry name" value="FKBP4/5/8-like"/>
</dbReference>
<dbReference type="InterPro" id="IPR011990">
    <property type="entry name" value="TPR-like_helical_dom_sf"/>
</dbReference>
<sequence length="188" mass="21168">MTDVRTLKEEGLAKYRNGDFRTAANCWREAVEMLGDLGDAEEGAELDFSDWDFERSLYLNLAMAHLKCHEPREAMRALKCILLGGEDEPEIMLKTLYRMALCYKELGEWDDFDRCARAMLEVDGESVLAKRLIQEATSLRARDSAASSKLAKHMFSGVGAWSEGRAWAVGQEDTSAAKAYLSTTYLLH</sequence>
<proteinExistence type="predicted"/>
<dbReference type="PANTHER" id="PTHR46512">
    <property type="entry name" value="PEPTIDYLPROLYL ISOMERASE"/>
    <property type="match status" value="1"/>
</dbReference>
<dbReference type="Gene3D" id="1.25.40.10">
    <property type="entry name" value="Tetratricopeptide repeat domain"/>
    <property type="match status" value="1"/>
</dbReference>
<accession>A0A7J6PK68</accession>
<gene>
    <name evidence="1" type="ORF">FOZ60_000224</name>
</gene>
<dbReference type="SUPFAM" id="SSF48452">
    <property type="entry name" value="TPR-like"/>
    <property type="match status" value="1"/>
</dbReference>
<name>A0A7J6PK68_PEROL</name>